<dbReference type="Proteomes" id="UP000515163">
    <property type="component" value="Unplaced"/>
</dbReference>
<evidence type="ECO:0000313" key="2">
    <source>
        <dbReference type="Proteomes" id="UP000515163"/>
    </source>
</evidence>
<feature type="region of interest" description="Disordered" evidence="1">
    <location>
        <begin position="172"/>
        <end position="197"/>
    </location>
</feature>
<proteinExistence type="predicted"/>
<feature type="region of interest" description="Disordered" evidence="1">
    <location>
        <begin position="1"/>
        <end position="51"/>
    </location>
</feature>
<dbReference type="InParanoid" id="A0A6P8HTL8"/>
<dbReference type="GeneID" id="116292821"/>
<feature type="compositionally biased region" description="Basic and acidic residues" evidence="1">
    <location>
        <begin position="85"/>
        <end position="103"/>
    </location>
</feature>
<accession>A0A6P8HTL8</accession>
<gene>
    <name evidence="3" type="primary">LOC116292821</name>
</gene>
<evidence type="ECO:0000313" key="3">
    <source>
        <dbReference type="RefSeq" id="XP_031556035.1"/>
    </source>
</evidence>
<feature type="compositionally biased region" description="Basic residues" evidence="1">
    <location>
        <begin position="186"/>
        <end position="197"/>
    </location>
</feature>
<dbReference type="AlphaFoldDB" id="A0A6P8HTL8"/>
<feature type="compositionally biased region" description="Polar residues" evidence="1">
    <location>
        <begin position="1"/>
        <end position="29"/>
    </location>
</feature>
<feature type="region of interest" description="Disordered" evidence="1">
    <location>
        <begin position="66"/>
        <end position="103"/>
    </location>
</feature>
<reference evidence="3" key="1">
    <citation type="submission" date="2025-08" db="UniProtKB">
        <authorList>
            <consortium name="RefSeq"/>
        </authorList>
    </citation>
    <scope>IDENTIFICATION</scope>
    <source>
        <tissue evidence="3">Tentacle</tissue>
    </source>
</reference>
<dbReference type="KEGG" id="aten:116292821"/>
<name>A0A6P8HTL8_ACTTE</name>
<organism evidence="2 3">
    <name type="scientific">Actinia tenebrosa</name>
    <name type="common">Australian red waratah sea anemone</name>
    <dbReference type="NCBI Taxonomy" id="6105"/>
    <lineage>
        <taxon>Eukaryota</taxon>
        <taxon>Metazoa</taxon>
        <taxon>Cnidaria</taxon>
        <taxon>Anthozoa</taxon>
        <taxon>Hexacorallia</taxon>
        <taxon>Actiniaria</taxon>
        <taxon>Actiniidae</taxon>
        <taxon>Actinia</taxon>
    </lineage>
</organism>
<keyword evidence="2" id="KW-1185">Reference proteome</keyword>
<evidence type="ECO:0000256" key="1">
    <source>
        <dbReference type="SAM" id="MobiDB-lite"/>
    </source>
</evidence>
<protein>
    <submittedName>
        <fullName evidence="3">Uncharacterized protein LOC116292821</fullName>
    </submittedName>
</protein>
<feature type="compositionally biased region" description="Basic and acidic residues" evidence="1">
    <location>
        <begin position="30"/>
        <end position="39"/>
    </location>
</feature>
<sequence length="197" mass="23090">MRTSRSASTKKQSLEPVSSRCTHSQISSKSKTEPPEVKPKPRWRSSSSSKINEPVQFKLQLSDVLSRDTVTSSQGMESRLRLKTKLQEQKETPKKPLDVKPKPWRAKFGEKELTFKDNILTFELKTKLRARSLLEKETVTITQEQEEYGDLDTSHTRQGNYRKFADHRLSVRRRKRHRPTSNPVRQLKKRKDIRSEF</sequence>
<dbReference type="RefSeq" id="XP_031556035.1">
    <property type="nucleotide sequence ID" value="XM_031700175.1"/>
</dbReference>
<dbReference type="OrthoDB" id="5983621at2759"/>